<dbReference type="SUPFAM" id="SSF55729">
    <property type="entry name" value="Acyl-CoA N-acyltransferases (Nat)"/>
    <property type="match status" value="1"/>
</dbReference>
<evidence type="ECO:0000256" key="1">
    <source>
        <dbReference type="SAM" id="MobiDB-lite"/>
    </source>
</evidence>
<dbReference type="PANTHER" id="PTHR43441">
    <property type="entry name" value="RIBOSOMAL-PROTEIN-SERINE ACETYLTRANSFERASE"/>
    <property type="match status" value="1"/>
</dbReference>
<dbReference type="Pfam" id="PF13302">
    <property type="entry name" value="Acetyltransf_3"/>
    <property type="match status" value="1"/>
</dbReference>
<sequence>MLYVADPRPQAAIREAFDSRLPPWTPGDEHWLCLVVRDRLTHTPLGLTGYQHHQRDIAEVGFLFAPAAQSRGYGYESLRALCDYAFTTGGVRRLTASVTAGNEASKQLLLKAGFRLEGELRENYWLNGRWHNDWLFGRLRGRAMRRSAPPVTGWGQSGSEEHPARDFHTLRVHPRQLIAEQGGDGVADIIRQPNAPQRSLGGDMPIHLGVIAHLPAAKVGLNGPRRDDVHRYPRPPSSFA</sequence>
<dbReference type="EC" id="2.3.1.57" evidence="3"/>
<reference evidence="3 4" key="1">
    <citation type="submission" date="2018-06" db="EMBL/GenBank/DDBJ databases">
        <authorList>
            <consortium name="Pathogen Informatics"/>
            <person name="Doyle S."/>
        </authorList>
    </citation>
    <scope>NUCLEOTIDE SEQUENCE [LARGE SCALE GENOMIC DNA]</scope>
    <source>
        <strain evidence="3 4">NCTC9617</strain>
    </source>
</reference>
<dbReference type="PROSITE" id="PS51186">
    <property type="entry name" value="GNAT"/>
    <property type="match status" value="1"/>
</dbReference>
<dbReference type="InterPro" id="IPR016181">
    <property type="entry name" value="Acyl_CoA_acyltransferase"/>
</dbReference>
<dbReference type="InterPro" id="IPR000182">
    <property type="entry name" value="GNAT_dom"/>
</dbReference>
<keyword evidence="3" id="KW-0808">Transferase</keyword>
<keyword evidence="3" id="KW-0012">Acyltransferase</keyword>
<dbReference type="InterPro" id="IPR051908">
    <property type="entry name" value="Ribosomal_N-acetyltransferase"/>
</dbReference>
<dbReference type="GO" id="GO:1990189">
    <property type="term" value="F:protein N-terminal-serine acetyltransferase activity"/>
    <property type="evidence" value="ECO:0007669"/>
    <property type="project" value="TreeGrafter"/>
</dbReference>
<protein>
    <submittedName>
        <fullName evidence="3">Putative acetyltransferase</fullName>
        <ecNumber evidence="3">2.3.1.57</ecNumber>
    </submittedName>
</protein>
<evidence type="ECO:0000313" key="4">
    <source>
        <dbReference type="Proteomes" id="UP000255167"/>
    </source>
</evidence>
<feature type="domain" description="N-acetyltransferase" evidence="2">
    <location>
        <begin position="1"/>
        <end position="149"/>
    </location>
</feature>
<dbReference type="GO" id="GO:0008999">
    <property type="term" value="F:protein-N-terminal-alanine acetyltransferase activity"/>
    <property type="evidence" value="ECO:0007669"/>
    <property type="project" value="TreeGrafter"/>
</dbReference>
<organism evidence="3 4">
    <name type="scientific">Klebsiella pneumoniae</name>
    <dbReference type="NCBI Taxonomy" id="573"/>
    <lineage>
        <taxon>Bacteria</taxon>
        <taxon>Pseudomonadati</taxon>
        <taxon>Pseudomonadota</taxon>
        <taxon>Gammaproteobacteria</taxon>
        <taxon>Enterobacterales</taxon>
        <taxon>Enterobacteriaceae</taxon>
        <taxon>Klebsiella/Raoultella group</taxon>
        <taxon>Klebsiella</taxon>
        <taxon>Klebsiella pneumoniae complex</taxon>
    </lineage>
</organism>
<gene>
    <name evidence="3" type="primary">speG_2</name>
    <name evidence="3" type="ORF">NCTC9617_03875</name>
</gene>
<dbReference type="AlphaFoldDB" id="A0A378FS19"/>
<dbReference type="GO" id="GO:0004145">
    <property type="term" value="F:diamine N-acetyltransferase activity"/>
    <property type="evidence" value="ECO:0007669"/>
    <property type="project" value="UniProtKB-EC"/>
</dbReference>
<dbReference type="GO" id="GO:0005737">
    <property type="term" value="C:cytoplasm"/>
    <property type="evidence" value="ECO:0007669"/>
    <property type="project" value="TreeGrafter"/>
</dbReference>
<evidence type="ECO:0000313" key="3">
    <source>
        <dbReference type="EMBL" id="STW47325.1"/>
    </source>
</evidence>
<dbReference type="Gene3D" id="3.40.630.30">
    <property type="match status" value="1"/>
</dbReference>
<feature type="region of interest" description="Disordered" evidence="1">
    <location>
        <begin position="220"/>
        <end position="240"/>
    </location>
</feature>
<accession>A0A378FS19</accession>
<dbReference type="EMBL" id="UGNC01000005">
    <property type="protein sequence ID" value="STW47325.1"/>
    <property type="molecule type" value="Genomic_DNA"/>
</dbReference>
<evidence type="ECO:0000259" key="2">
    <source>
        <dbReference type="PROSITE" id="PS51186"/>
    </source>
</evidence>
<name>A0A378FS19_KLEPN</name>
<dbReference type="PANTHER" id="PTHR43441:SF11">
    <property type="entry name" value="RIBOSOMAL-PROTEIN-SERINE ACETYLTRANSFERASE"/>
    <property type="match status" value="1"/>
</dbReference>
<dbReference type="Proteomes" id="UP000255167">
    <property type="component" value="Unassembled WGS sequence"/>
</dbReference>
<proteinExistence type="predicted"/>